<proteinExistence type="predicted"/>
<protein>
    <submittedName>
        <fullName evidence="2">Uncharacterized protein</fullName>
    </submittedName>
</protein>
<evidence type="ECO:0000313" key="2">
    <source>
        <dbReference type="EMBL" id="CAI6348992.1"/>
    </source>
</evidence>
<feature type="region of interest" description="Disordered" evidence="1">
    <location>
        <begin position="57"/>
        <end position="108"/>
    </location>
</feature>
<feature type="compositionally biased region" description="Basic and acidic residues" evidence="1">
    <location>
        <begin position="94"/>
        <end position="108"/>
    </location>
</feature>
<comment type="caution">
    <text evidence="2">The sequence shown here is derived from an EMBL/GenBank/DDBJ whole genome shotgun (WGS) entry which is preliminary data.</text>
</comment>
<organism evidence="2 3">
    <name type="scientific">Macrosiphum euphorbiae</name>
    <name type="common">potato aphid</name>
    <dbReference type="NCBI Taxonomy" id="13131"/>
    <lineage>
        <taxon>Eukaryota</taxon>
        <taxon>Metazoa</taxon>
        <taxon>Ecdysozoa</taxon>
        <taxon>Arthropoda</taxon>
        <taxon>Hexapoda</taxon>
        <taxon>Insecta</taxon>
        <taxon>Pterygota</taxon>
        <taxon>Neoptera</taxon>
        <taxon>Paraneoptera</taxon>
        <taxon>Hemiptera</taxon>
        <taxon>Sternorrhyncha</taxon>
        <taxon>Aphidomorpha</taxon>
        <taxon>Aphidoidea</taxon>
        <taxon>Aphididae</taxon>
        <taxon>Macrosiphini</taxon>
        <taxon>Macrosiphum</taxon>
    </lineage>
</organism>
<dbReference type="AlphaFoldDB" id="A0AAV0W0U8"/>
<accession>A0AAV0W0U8</accession>
<gene>
    <name evidence="2" type="ORF">MEUPH1_LOCUS5608</name>
</gene>
<reference evidence="2 3" key="1">
    <citation type="submission" date="2023-01" db="EMBL/GenBank/DDBJ databases">
        <authorList>
            <person name="Whitehead M."/>
        </authorList>
    </citation>
    <scope>NUCLEOTIDE SEQUENCE [LARGE SCALE GENOMIC DNA]</scope>
</reference>
<dbReference type="EMBL" id="CARXXK010000001">
    <property type="protein sequence ID" value="CAI6348992.1"/>
    <property type="molecule type" value="Genomic_DNA"/>
</dbReference>
<name>A0AAV0W0U8_9HEMI</name>
<dbReference type="Proteomes" id="UP001160148">
    <property type="component" value="Unassembled WGS sequence"/>
</dbReference>
<keyword evidence="3" id="KW-1185">Reference proteome</keyword>
<evidence type="ECO:0000256" key="1">
    <source>
        <dbReference type="SAM" id="MobiDB-lite"/>
    </source>
</evidence>
<sequence length="139" mass="14768">MRSALRVMYGATAKAFCPPPPMPAHSPYKSHDPLATFRPTYLAGTQRILAAVSLATAEVGKPSPSSDSKDPMCGGPTSGCGQQQQHVVATATLEVRRPMSSDDGSGRRELVAYRRYSATTSGTCPHFRAPVLRARGPPV</sequence>
<evidence type="ECO:0000313" key="3">
    <source>
        <dbReference type="Proteomes" id="UP001160148"/>
    </source>
</evidence>